<dbReference type="InterPro" id="IPR051313">
    <property type="entry name" value="Bact_iron-sidero_bind"/>
</dbReference>
<dbReference type="OrthoDB" id="26763at2"/>
<dbReference type="SUPFAM" id="SSF53807">
    <property type="entry name" value="Helical backbone' metal receptor"/>
    <property type="match status" value="1"/>
</dbReference>
<dbReference type="RefSeq" id="WP_139600318.1">
    <property type="nucleotide sequence ID" value="NZ_VDCQ01000001.1"/>
</dbReference>
<dbReference type="PROSITE" id="PS51257">
    <property type="entry name" value="PROKAR_LIPOPROTEIN"/>
    <property type="match status" value="1"/>
</dbReference>
<comment type="caution">
    <text evidence="8">The sequence shown here is derived from an EMBL/GenBank/DDBJ whole genome shotgun (WGS) entry which is preliminary data.</text>
</comment>
<evidence type="ECO:0000256" key="4">
    <source>
        <dbReference type="ARBA" id="ARBA00022729"/>
    </source>
</evidence>
<proteinExistence type="inferred from homology"/>
<sequence length="330" mass="35303">MRTKLASIGALTLLAVVLSACGGKQADTTQGAATPAQPAATAPVAAPAANEPRTIKYLDKEYKVPAKAENIVITGALEAMEDAIVLDVKPKGAISVGGKFPPMFAAITGQSQSIGEKTQPNLETIVKLKPDVILGTSKFPAETAEKLTKIATTFPVSHISTHWEANLRLLGELTGKQAKAEEVLKQYKADTEAAKKQLGEKLKDKKVVAIRVRSGNIAIYPADVFFNPSLYTDLGLAVPEEVKAAKAQETLSVEKFAQMNPDYLFIQFSEDENTDKPTALQDLQNNPIIKSTNAFKNGKVFVNVVDPLAQGGTAWSKINFLKAAVTNLSK</sequence>
<dbReference type="Gene3D" id="3.40.50.1980">
    <property type="entry name" value="Nitrogenase molybdenum iron protein domain"/>
    <property type="match status" value="2"/>
</dbReference>
<evidence type="ECO:0000256" key="5">
    <source>
        <dbReference type="SAM" id="Coils"/>
    </source>
</evidence>
<name>A0A5C4TGY9_9BACL</name>
<keyword evidence="3" id="KW-0813">Transport</keyword>
<feature type="coiled-coil region" evidence="5">
    <location>
        <begin position="170"/>
        <end position="197"/>
    </location>
</feature>
<feature type="signal peptide" evidence="6">
    <location>
        <begin position="1"/>
        <end position="26"/>
    </location>
</feature>
<evidence type="ECO:0000313" key="9">
    <source>
        <dbReference type="Proteomes" id="UP000307943"/>
    </source>
</evidence>
<dbReference type="GO" id="GO:0030288">
    <property type="term" value="C:outer membrane-bounded periplasmic space"/>
    <property type="evidence" value="ECO:0007669"/>
    <property type="project" value="TreeGrafter"/>
</dbReference>
<dbReference type="Pfam" id="PF01497">
    <property type="entry name" value="Peripla_BP_2"/>
    <property type="match status" value="1"/>
</dbReference>
<organism evidence="8 9">
    <name type="scientific">Paenibacillus hemerocallicola</name>
    <dbReference type="NCBI Taxonomy" id="1172614"/>
    <lineage>
        <taxon>Bacteria</taxon>
        <taxon>Bacillati</taxon>
        <taxon>Bacillota</taxon>
        <taxon>Bacilli</taxon>
        <taxon>Bacillales</taxon>
        <taxon>Paenibacillaceae</taxon>
        <taxon>Paenibacillus</taxon>
    </lineage>
</organism>
<dbReference type="PANTHER" id="PTHR30532">
    <property type="entry name" value="IRON III DICITRATE-BINDING PERIPLASMIC PROTEIN"/>
    <property type="match status" value="1"/>
</dbReference>
<accession>A0A5C4TGY9</accession>
<keyword evidence="4 6" id="KW-0732">Signal</keyword>
<evidence type="ECO:0000259" key="7">
    <source>
        <dbReference type="PROSITE" id="PS50983"/>
    </source>
</evidence>
<evidence type="ECO:0000256" key="3">
    <source>
        <dbReference type="ARBA" id="ARBA00022448"/>
    </source>
</evidence>
<evidence type="ECO:0000313" key="8">
    <source>
        <dbReference type="EMBL" id="TNJ68341.1"/>
    </source>
</evidence>
<evidence type="ECO:0000256" key="1">
    <source>
        <dbReference type="ARBA" id="ARBA00004196"/>
    </source>
</evidence>
<feature type="chain" id="PRO_5023064449" evidence="6">
    <location>
        <begin position="27"/>
        <end position="330"/>
    </location>
</feature>
<dbReference type="PROSITE" id="PS50983">
    <property type="entry name" value="FE_B12_PBP"/>
    <property type="match status" value="1"/>
</dbReference>
<dbReference type="AlphaFoldDB" id="A0A5C4TGY9"/>
<feature type="domain" description="Fe/B12 periplasmic-binding" evidence="7">
    <location>
        <begin position="71"/>
        <end position="330"/>
    </location>
</feature>
<comment type="similarity">
    <text evidence="2">Belongs to the bacterial solute-binding protein 8 family.</text>
</comment>
<dbReference type="GO" id="GO:1901678">
    <property type="term" value="P:iron coordination entity transport"/>
    <property type="evidence" value="ECO:0007669"/>
    <property type="project" value="UniProtKB-ARBA"/>
</dbReference>
<evidence type="ECO:0000256" key="6">
    <source>
        <dbReference type="SAM" id="SignalP"/>
    </source>
</evidence>
<protein>
    <submittedName>
        <fullName evidence="8">Iron-uptake system-binding protein</fullName>
    </submittedName>
</protein>
<dbReference type="Proteomes" id="UP000307943">
    <property type="component" value="Unassembled WGS sequence"/>
</dbReference>
<dbReference type="PANTHER" id="PTHR30532:SF10">
    <property type="entry name" value="IRON-UPTAKE SYSTEM-BINDING PROTEIN"/>
    <property type="match status" value="1"/>
</dbReference>
<dbReference type="EMBL" id="VDCQ01000001">
    <property type="protein sequence ID" value="TNJ68341.1"/>
    <property type="molecule type" value="Genomic_DNA"/>
</dbReference>
<reference evidence="8 9" key="1">
    <citation type="submission" date="2019-05" db="EMBL/GenBank/DDBJ databases">
        <title>We sequenced the genome of Paenibacillus hemerocallicola KCTC 33185 for further insight into its adaptation and study the phylogeny of Paenibacillus.</title>
        <authorList>
            <person name="Narsing Rao M.P."/>
        </authorList>
    </citation>
    <scope>NUCLEOTIDE SEQUENCE [LARGE SCALE GENOMIC DNA]</scope>
    <source>
        <strain evidence="8 9">KCTC 33185</strain>
    </source>
</reference>
<evidence type="ECO:0000256" key="2">
    <source>
        <dbReference type="ARBA" id="ARBA00008814"/>
    </source>
</evidence>
<gene>
    <name evidence="8" type="ORF">FE784_01410</name>
</gene>
<dbReference type="InterPro" id="IPR002491">
    <property type="entry name" value="ABC_transptr_periplasmic_BD"/>
</dbReference>
<comment type="subcellular location">
    <subcellularLocation>
        <location evidence="1">Cell envelope</location>
    </subcellularLocation>
</comment>
<keyword evidence="5" id="KW-0175">Coiled coil</keyword>
<keyword evidence="9" id="KW-1185">Reference proteome</keyword>